<organism evidence="3">
    <name type="scientific">Arabidopsis lyrata subsp. lyrata</name>
    <name type="common">Lyre-leaved rock-cress</name>
    <dbReference type="NCBI Taxonomy" id="81972"/>
    <lineage>
        <taxon>Eukaryota</taxon>
        <taxon>Viridiplantae</taxon>
        <taxon>Streptophyta</taxon>
        <taxon>Embryophyta</taxon>
        <taxon>Tracheophyta</taxon>
        <taxon>Spermatophyta</taxon>
        <taxon>Magnoliopsida</taxon>
        <taxon>eudicotyledons</taxon>
        <taxon>Gunneridae</taxon>
        <taxon>Pentapetalae</taxon>
        <taxon>rosids</taxon>
        <taxon>malvids</taxon>
        <taxon>Brassicales</taxon>
        <taxon>Brassicaceae</taxon>
        <taxon>Camelineae</taxon>
        <taxon>Arabidopsis</taxon>
    </lineage>
</organism>
<feature type="region of interest" description="Disordered" evidence="1">
    <location>
        <begin position="44"/>
        <end position="117"/>
    </location>
</feature>
<proteinExistence type="predicted"/>
<dbReference type="Gramene" id="Al_scaffold_0007_3167">
    <property type="protein sequence ID" value="Al_scaffold_0007_3167"/>
    <property type="gene ID" value="Al_scaffold_0007_3167"/>
</dbReference>
<name>D7MHV5_ARALL</name>
<evidence type="ECO:0000256" key="1">
    <source>
        <dbReference type="SAM" id="MobiDB-lite"/>
    </source>
</evidence>
<evidence type="ECO:0000313" key="3">
    <source>
        <dbReference type="Proteomes" id="UP000008694"/>
    </source>
</evidence>
<dbReference type="EMBL" id="GL348719">
    <property type="protein sequence ID" value="EFH46706.1"/>
    <property type="molecule type" value="Genomic_DNA"/>
</dbReference>
<dbReference type="AlphaFoldDB" id="D7MHV5"/>
<feature type="compositionally biased region" description="Polar residues" evidence="1">
    <location>
        <begin position="107"/>
        <end position="117"/>
    </location>
</feature>
<dbReference type="HOGENOM" id="CLU_2088142_0_0_1"/>
<protein>
    <submittedName>
        <fullName evidence="2">Predicted protein</fullName>
    </submittedName>
</protein>
<accession>D7MHV5</accession>
<gene>
    <name evidence="2" type="ORF">ARALYDRAFT_659112</name>
</gene>
<sequence>MDVPKKIDKRKSFSGSGVVEATGTGKSRRRLLFSKREERAFLGLERGEKIERGRGRVDRGKRPKESDLSEPPVARGSVDQAENLETEIERGRGRVSRGKRPAESDSSEPPLTCFSTS</sequence>
<keyword evidence="3" id="KW-1185">Reference proteome</keyword>
<evidence type="ECO:0000313" key="2">
    <source>
        <dbReference type="EMBL" id="EFH46706.1"/>
    </source>
</evidence>
<reference evidence="3" key="1">
    <citation type="journal article" date="2011" name="Nat. Genet.">
        <title>The Arabidopsis lyrata genome sequence and the basis of rapid genome size change.</title>
        <authorList>
            <person name="Hu T.T."/>
            <person name="Pattyn P."/>
            <person name="Bakker E.G."/>
            <person name="Cao J."/>
            <person name="Cheng J.-F."/>
            <person name="Clark R.M."/>
            <person name="Fahlgren N."/>
            <person name="Fawcett J.A."/>
            <person name="Grimwood J."/>
            <person name="Gundlach H."/>
            <person name="Haberer G."/>
            <person name="Hollister J.D."/>
            <person name="Ossowski S."/>
            <person name="Ottilar R.P."/>
            <person name="Salamov A.A."/>
            <person name="Schneeberger K."/>
            <person name="Spannagl M."/>
            <person name="Wang X."/>
            <person name="Yang L."/>
            <person name="Nasrallah M.E."/>
            <person name="Bergelson J."/>
            <person name="Carrington J.C."/>
            <person name="Gaut B.S."/>
            <person name="Schmutz J."/>
            <person name="Mayer K.F.X."/>
            <person name="Van de Peer Y."/>
            <person name="Grigoriev I.V."/>
            <person name="Nordborg M."/>
            <person name="Weigel D."/>
            <person name="Guo Y.-L."/>
        </authorList>
    </citation>
    <scope>NUCLEOTIDE SEQUENCE [LARGE SCALE GENOMIC DNA]</scope>
    <source>
        <strain evidence="3">cv. MN47</strain>
    </source>
</reference>
<feature type="region of interest" description="Disordered" evidence="1">
    <location>
        <begin position="1"/>
        <end position="28"/>
    </location>
</feature>
<feature type="compositionally biased region" description="Basic and acidic residues" evidence="1">
    <location>
        <begin position="44"/>
        <end position="67"/>
    </location>
</feature>
<dbReference type="Proteomes" id="UP000008694">
    <property type="component" value="Unassembled WGS sequence"/>
</dbReference>